<dbReference type="RefSeq" id="WP_224864017.1">
    <property type="nucleotide sequence ID" value="NZ_JAYJJT010000017.1"/>
</dbReference>
<keyword evidence="3" id="KW-1133">Transmembrane helix</keyword>
<evidence type="ECO:0008006" key="6">
    <source>
        <dbReference type="Google" id="ProtNLM"/>
    </source>
</evidence>
<gene>
    <name evidence="4" type="ORF">KV112_15595</name>
</gene>
<feature type="transmembrane region" description="Helical" evidence="3">
    <location>
        <begin position="88"/>
        <end position="107"/>
    </location>
</feature>
<name>A0ABU5YM56_9MYCO</name>
<dbReference type="Proteomes" id="UP001299046">
    <property type="component" value="Unassembled WGS sequence"/>
</dbReference>
<proteinExistence type="predicted"/>
<dbReference type="EMBL" id="JAYJJT010000017">
    <property type="protein sequence ID" value="MEB3051147.1"/>
    <property type="molecule type" value="Genomic_DNA"/>
</dbReference>
<comment type="caution">
    <text evidence="4">The sequence shown here is derived from an EMBL/GenBank/DDBJ whole genome shotgun (WGS) entry which is preliminary data.</text>
</comment>
<comment type="subcellular location">
    <subcellularLocation>
        <location evidence="1">Membrane</location>
    </subcellularLocation>
</comment>
<evidence type="ECO:0000256" key="1">
    <source>
        <dbReference type="ARBA" id="ARBA00004370"/>
    </source>
</evidence>
<evidence type="ECO:0000256" key="3">
    <source>
        <dbReference type="SAM" id="Phobius"/>
    </source>
</evidence>
<dbReference type="PANTHER" id="PTHR37042:SF4">
    <property type="entry name" value="OUTER MEMBRANE PROTEIN RV1973"/>
    <property type="match status" value="1"/>
</dbReference>
<sequence>MNKSLNLQSLKSRTTWRVLGVDIAAPLAAIGGVLLLGLMLDWPLWWVSACSVLVLLIVEGMVVNFLLLRRDGVTVGTDDERPGLRLGVVALAAAALVASAVLGYLRWTEPDRALEADSTEVVKTAAAMAQAAATVSPADPNASIEKAAAFMVPDRVNSFRESIGRSATEMANRNIAVDAEALSAGVEALGPSAARVAVVLRSVQSVANQQVKQSVVPVRVMLTKRDGQWMVVEMSPIHAR</sequence>
<keyword evidence="3" id="KW-0812">Transmembrane</keyword>
<keyword evidence="2 3" id="KW-0472">Membrane</keyword>
<accession>A0ABU5YM56</accession>
<evidence type="ECO:0000256" key="2">
    <source>
        <dbReference type="ARBA" id="ARBA00023136"/>
    </source>
</evidence>
<keyword evidence="5" id="KW-1185">Reference proteome</keyword>
<organism evidence="4 5">
    <name type="scientific">[Mycobacterium] zoologicum</name>
    <dbReference type="NCBI Taxonomy" id="2872311"/>
    <lineage>
        <taxon>Bacteria</taxon>
        <taxon>Bacillati</taxon>
        <taxon>Actinomycetota</taxon>
        <taxon>Actinomycetes</taxon>
        <taxon>Mycobacteriales</taxon>
        <taxon>Mycobacteriaceae</taxon>
        <taxon>Mycolicibacter</taxon>
    </lineage>
</organism>
<dbReference type="PANTHER" id="PTHR37042">
    <property type="entry name" value="OUTER MEMBRANE PROTEIN RV1973"/>
    <property type="match status" value="1"/>
</dbReference>
<protein>
    <recommendedName>
        <fullName evidence="6">Transmembrane protein</fullName>
    </recommendedName>
</protein>
<evidence type="ECO:0000313" key="4">
    <source>
        <dbReference type="EMBL" id="MEB3051147.1"/>
    </source>
</evidence>
<feature type="transmembrane region" description="Helical" evidence="3">
    <location>
        <begin position="46"/>
        <end position="67"/>
    </location>
</feature>
<evidence type="ECO:0000313" key="5">
    <source>
        <dbReference type="Proteomes" id="UP001299046"/>
    </source>
</evidence>
<feature type="transmembrane region" description="Helical" evidence="3">
    <location>
        <begin position="21"/>
        <end position="40"/>
    </location>
</feature>
<reference evidence="4 5" key="1">
    <citation type="submission" date="2023-12" db="EMBL/GenBank/DDBJ databases">
        <title>Description of new species of Mycobacterium terrae complex isolated from sewage at the Sao Paulo Zoological Park Foundation in Brazil.</title>
        <authorList>
            <person name="Romagnoli C.L."/>
            <person name="Conceicao E.C."/>
            <person name="Machado E."/>
            <person name="Barreto L.B.P.F."/>
            <person name="Sharma A."/>
            <person name="Silva N.M."/>
            <person name="Marques L.E."/>
            <person name="Juliana M.A."/>
            <person name="Lourenco M.C.S."/>
            <person name="Digiampietri L.A."/>
            <person name="Suffys P.N."/>
            <person name="Viana-Niero C."/>
        </authorList>
    </citation>
    <scope>NUCLEOTIDE SEQUENCE [LARGE SCALE GENOMIC DNA]</scope>
    <source>
        <strain evidence="4 5">MYC123</strain>
    </source>
</reference>